<dbReference type="OrthoDB" id="5917599at2"/>
<organism evidence="1 2">
    <name type="scientific">Enterovibrio norvegicus DSM 15893</name>
    <dbReference type="NCBI Taxonomy" id="1121869"/>
    <lineage>
        <taxon>Bacteria</taxon>
        <taxon>Pseudomonadati</taxon>
        <taxon>Pseudomonadota</taxon>
        <taxon>Gammaproteobacteria</taxon>
        <taxon>Vibrionales</taxon>
        <taxon>Vibrionaceae</taxon>
        <taxon>Enterovibrio</taxon>
    </lineage>
</organism>
<dbReference type="AlphaFoldDB" id="A0A1I5LDD8"/>
<gene>
    <name evidence="1" type="ORF">SAMN03084138_00936</name>
</gene>
<dbReference type="EMBL" id="FOWR01000005">
    <property type="protein sequence ID" value="SFO95222.1"/>
    <property type="molecule type" value="Genomic_DNA"/>
</dbReference>
<sequence>MKDINLTRRATMRGLLVAGGSCVALSQVNVWAQPSQNLSAHRNSKEAIEASQQLALTTPEQDVFVAIKQNLVHSKKVKDEQIADFAKKIVERSPKDTDFKAVFANLHQEFQLMDYFIRYIHA</sequence>
<name>A0A1I5LDD8_9GAMM</name>
<dbReference type="Proteomes" id="UP000182692">
    <property type="component" value="Unassembled WGS sequence"/>
</dbReference>
<dbReference type="STRING" id="1121869.SAMN03084138_00936"/>
<accession>A0A1I5LDD8</accession>
<evidence type="ECO:0000313" key="2">
    <source>
        <dbReference type="Proteomes" id="UP000182692"/>
    </source>
</evidence>
<dbReference type="GeneID" id="35872441"/>
<reference evidence="1 2" key="1">
    <citation type="submission" date="2016-10" db="EMBL/GenBank/DDBJ databases">
        <authorList>
            <person name="de Groot N.N."/>
        </authorList>
    </citation>
    <scope>NUCLEOTIDE SEQUENCE [LARGE SCALE GENOMIC DNA]</scope>
    <source>
        <strain evidence="1 2">DSM 15893</strain>
    </source>
</reference>
<proteinExistence type="predicted"/>
<dbReference type="RefSeq" id="WP_017008541.1">
    <property type="nucleotide sequence ID" value="NZ_FOWR01000005.1"/>
</dbReference>
<evidence type="ECO:0000313" key="1">
    <source>
        <dbReference type="EMBL" id="SFO95222.1"/>
    </source>
</evidence>
<protein>
    <submittedName>
        <fullName evidence="1">Uncharacterized protein</fullName>
    </submittedName>
</protein>